<keyword evidence="2" id="KW-1185">Reference proteome</keyword>
<accession>A0A7M4DSS3</accession>
<evidence type="ECO:0000313" key="1">
    <source>
        <dbReference type="EMBL" id="VZO40517.1"/>
    </source>
</evidence>
<dbReference type="AlphaFoldDB" id="A0A7M4DSS3"/>
<protein>
    <submittedName>
        <fullName evidence="1">Uncharacterized protein</fullName>
    </submittedName>
</protein>
<organism evidence="1 2">
    <name type="scientific">Occultella aeris</name>
    <dbReference type="NCBI Taxonomy" id="2761496"/>
    <lineage>
        <taxon>Bacteria</taxon>
        <taxon>Bacillati</taxon>
        <taxon>Actinomycetota</taxon>
        <taxon>Actinomycetes</taxon>
        <taxon>Micrococcales</taxon>
        <taxon>Ruaniaceae</taxon>
        <taxon>Occultella</taxon>
    </lineage>
</organism>
<reference evidence="1 2" key="1">
    <citation type="submission" date="2019-11" db="EMBL/GenBank/DDBJ databases">
        <authorList>
            <person name="Criscuolo A."/>
        </authorList>
    </citation>
    <scope>NUCLEOTIDE SEQUENCE [LARGE SCALE GENOMIC DNA]</scope>
    <source>
        <strain evidence="1">CIP111667</strain>
    </source>
</reference>
<evidence type="ECO:0000313" key="2">
    <source>
        <dbReference type="Proteomes" id="UP000419743"/>
    </source>
</evidence>
<comment type="caution">
    <text evidence="1">The sequence shown here is derived from an EMBL/GenBank/DDBJ whole genome shotgun (WGS) entry which is preliminary data.</text>
</comment>
<dbReference type="EMBL" id="CACRYJ010000071">
    <property type="protein sequence ID" value="VZO40517.1"/>
    <property type="molecule type" value="Genomic_DNA"/>
</dbReference>
<name>A0A7M4DSS3_9MICO</name>
<proteinExistence type="predicted"/>
<dbReference type="Proteomes" id="UP000419743">
    <property type="component" value="Unassembled WGS sequence"/>
</dbReference>
<sequence length="133" mass="15451">MRHCDVQTDRTPYRTTTARSMCGDSIVGRSGVPISMWVRTEMPERGDRIDEGALTWTPSKEAMNFSDTPLLIAVDAYGDTVFNRLQIKWQLPREVEFLRTRLGTDRQPMLDELERLMAVATERVHRYLWFIGD</sequence>
<gene>
    <name evidence="1" type="ORF">HALOF300_05225</name>
</gene>